<dbReference type="RefSeq" id="WP_235120538.1">
    <property type="nucleotide sequence ID" value="NZ_CP090978.1"/>
</dbReference>
<evidence type="ECO:0000313" key="3">
    <source>
        <dbReference type="Proteomes" id="UP001649230"/>
    </source>
</evidence>
<feature type="region of interest" description="Disordered" evidence="1">
    <location>
        <begin position="1"/>
        <end position="72"/>
    </location>
</feature>
<sequence length="72" mass="7241">MSDSRAGAARGGRGAERSGRPAAVAWSDSRGGRTGGNARGGSRADGSGSARTAGRGAQQSRGKQDQRGRGRR</sequence>
<reference evidence="2 3" key="1">
    <citation type="journal article" date="2024" name="Int. J. Syst. Evol. Microbiol.">
        <title>Paenibacillus hexagrammi sp. nov., a novel bacterium isolated from the gut content of Hexagrammos agrammus.</title>
        <authorList>
            <person name="Jung H.K."/>
            <person name="Kim D.G."/>
            <person name="Zin H."/>
            <person name="Park J."/>
            <person name="Jung H."/>
            <person name="Kim Y.O."/>
            <person name="Kong H.J."/>
            <person name="Kim J.W."/>
            <person name="Kim Y.S."/>
        </authorList>
    </citation>
    <scope>NUCLEOTIDE SEQUENCE [LARGE SCALE GENOMIC DNA]</scope>
    <source>
        <strain evidence="2 3">YPD9-1</strain>
    </source>
</reference>
<feature type="compositionally biased region" description="Basic and acidic residues" evidence="1">
    <location>
        <begin position="62"/>
        <end position="72"/>
    </location>
</feature>
<accession>A0ABY3SJC4</accession>
<evidence type="ECO:0000256" key="1">
    <source>
        <dbReference type="SAM" id="MobiDB-lite"/>
    </source>
</evidence>
<proteinExistence type="predicted"/>
<dbReference type="Proteomes" id="UP001649230">
    <property type="component" value="Chromosome"/>
</dbReference>
<organism evidence="2 3">
    <name type="scientific">Paenibacillus hexagrammi</name>
    <dbReference type="NCBI Taxonomy" id="2908839"/>
    <lineage>
        <taxon>Bacteria</taxon>
        <taxon>Bacillati</taxon>
        <taxon>Bacillota</taxon>
        <taxon>Bacilli</taxon>
        <taxon>Bacillales</taxon>
        <taxon>Paenibacillaceae</taxon>
        <taxon>Paenibacillus</taxon>
    </lineage>
</organism>
<dbReference type="EMBL" id="CP090978">
    <property type="protein sequence ID" value="UJF34147.1"/>
    <property type="molecule type" value="Genomic_DNA"/>
</dbReference>
<gene>
    <name evidence="2" type="ORF">L0M14_02625</name>
</gene>
<feature type="compositionally biased region" description="Low complexity" evidence="1">
    <location>
        <begin position="40"/>
        <end position="61"/>
    </location>
</feature>
<protein>
    <submittedName>
        <fullName evidence="2">Uncharacterized protein</fullName>
    </submittedName>
</protein>
<keyword evidence="3" id="KW-1185">Reference proteome</keyword>
<evidence type="ECO:0000313" key="2">
    <source>
        <dbReference type="EMBL" id="UJF34147.1"/>
    </source>
</evidence>
<name>A0ABY3SJC4_9BACL</name>